<feature type="compositionally biased region" description="Low complexity" evidence="6">
    <location>
        <begin position="140"/>
        <end position="162"/>
    </location>
</feature>
<dbReference type="InterPro" id="IPR044822">
    <property type="entry name" value="Myb_DNA-bind_4"/>
</dbReference>
<dbReference type="Proteomes" id="UP001497482">
    <property type="component" value="Chromosome 15"/>
</dbReference>
<evidence type="ECO:0000313" key="9">
    <source>
        <dbReference type="Proteomes" id="UP001497482"/>
    </source>
</evidence>
<feature type="region of interest" description="Disordered" evidence="6">
    <location>
        <begin position="134"/>
        <end position="210"/>
    </location>
</feature>
<keyword evidence="4" id="KW-0804">Transcription</keyword>
<accession>A0AAV2K3P2</accession>
<keyword evidence="2" id="KW-0805">Transcription regulation</keyword>
<protein>
    <recommendedName>
        <fullName evidence="7">Myb/SANT-like DNA-binding domain-containing protein</fullName>
    </recommendedName>
</protein>
<keyword evidence="5" id="KW-0539">Nucleus</keyword>
<comment type="subcellular location">
    <subcellularLocation>
        <location evidence="1">Nucleus</location>
    </subcellularLocation>
</comment>
<keyword evidence="9" id="KW-1185">Reference proteome</keyword>
<proteinExistence type="predicted"/>
<gene>
    <name evidence="8" type="ORF">KC01_LOCUS13188</name>
</gene>
<evidence type="ECO:0000256" key="6">
    <source>
        <dbReference type="SAM" id="MobiDB-lite"/>
    </source>
</evidence>
<dbReference type="PANTHER" id="PTHR21654">
    <property type="entry name" value="FI21293P1"/>
    <property type="match status" value="1"/>
</dbReference>
<evidence type="ECO:0000313" key="8">
    <source>
        <dbReference type="EMBL" id="CAL1582615.1"/>
    </source>
</evidence>
<dbReference type="GO" id="GO:0003677">
    <property type="term" value="F:DNA binding"/>
    <property type="evidence" value="ECO:0007669"/>
    <property type="project" value="UniProtKB-KW"/>
</dbReference>
<dbReference type="PANTHER" id="PTHR21654:SF84">
    <property type="entry name" value="SI:DKEY-66I24.7"/>
    <property type="match status" value="1"/>
</dbReference>
<reference evidence="8 9" key="1">
    <citation type="submission" date="2024-04" db="EMBL/GenBank/DDBJ databases">
        <authorList>
            <person name="Waldvogel A.-M."/>
            <person name="Schoenle A."/>
        </authorList>
    </citation>
    <scope>NUCLEOTIDE SEQUENCE [LARGE SCALE GENOMIC DNA]</scope>
</reference>
<evidence type="ECO:0000256" key="5">
    <source>
        <dbReference type="ARBA" id="ARBA00023242"/>
    </source>
</evidence>
<evidence type="ECO:0000256" key="1">
    <source>
        <dbReference type="ARBA" id="ARBA00004123"/>
    </source>
</evidence>
<dbReference type="EMBL" id="OZ035837">
    <property type="protein sequence ID" value="CAL1582615.1"/>
    <property type="molecule type" value="Genomic_DNA"/>
</dbReference>
<evidence type="ECO:0000259" key="7">
    <source>
        <dbReference type="Pfam" id="PF13837"/>
    </source>
</evidence>
<dbReference type="Gene3D" id="1.10.10.60">
    <property type="entry name" value="Homeodomain-like"/>
    <property type="match status" value="1"/>
</dbReference>
<evidence type="ECO:0000256" key="3">
    <source>
        <dbReference type="ARBA" id="ARBA00023125"/>
    </source>
</evidence>
<organism evidence="8 9">
    <name type="scientific">Knipowitschia caucasica</name>
    <name type="common">Caucasian dwarf goby</name>
    <name type="synonym">Pomatoschistus caucasicus</name>
    <dbReference type="NCBI Taxonomy" id="637954"/>
    <lineage>
        <taxon>Eukaryota</taxon>
        <taxon>Metazoa</taxon>
        <taxon>Chordata</taxon>
        <taxon>Craniata</taxon>
        <taxon>Vertebrata</taxon>
        <taxon>Euteleostomi</taxon>
        <taxon>Actinopterygii</taxon>
        <taxon>Neopterygii</taxon>
        <taxon>Teleostei</taxon>
        <taxon>Neoteleostei</taxon>
        <taxon>Acanthomorphata</taxon>
        <taxon>Gobiaria</taxon>
        <taxon>Gobiiformes</taxon>
        <taxon>Gobioidei</taxon>
        <taxon>Gobiidae</taxon>
        <taxon>Gobiinae</taxon>
        <taxon>Knipowitschia</taxon>
    </lineage>
</organism>
<feature type="compositionally biased region" description="Pro residues" evidence="6">
    <location>
        <begin position="163"/>
        <end position="174"/>
    </location>
</feature>
<feature type="domain" description="Myb/SANT-like DNA-binding" evidence="7">
    <location>
        <begin position="9"/>
        <end position="101"/>
    </location>
</feature>
<evidence type="ECO:0000256" key="2">
    <source>
        <dbReference type="ARBA" id="ARBA00023015"/>
    </source>
</evidence>
<keyword evidence="3" id="KW-0238">DNA-binding</keyword>
<dbReference type="GO" id="GO:0010468">
    <property type="term" value="P:regulation of gene expression"/>
    <property type="evidence" value="ECO:0007669"/>
    <property type="project" value="UniProtKB-ARBA"/>
</dbReference>
<feature type="compositionally biased region" description="Basic and acidic residues" evidence="6">
    <location>
        <begin position="191"/>
        <end position="210"/>
    </location>
</feature>
<dbReference type="GO" id="GO:0005634">
    <property type="term" value="C:nucleus"/>
    <property type="evidence" value="ECO:0007669"/>
    <property type="project" value="UniProtKB-SubCell"/>
</dbReference>
<name>A0AAV2K3P2_KNICA</name>
<sequence>MAAGGGKESHKWTVEQTKALIKFRADNEEQFTKKKYTTKQLWETAVIEIGLTGKINGQQAAKKWENLKMKYKRLKLPKTGSGTADGEQTASNWKFYEDMHAVLGGRPSIDPPVLVASFTQPGPTELLMAIVEPPMEEPDPSSTTADTAPPTPMPATRAGPSTSSPPGPKAPTTPSPRKRARRVNNAVLEFFKQESVKEQKRHEETESKTERFLSLFEKLVEKMPEQ</sequence>
<evidence type="ECO:0000256" key="4">
    <source>
        <dbReference type="ARBA" id="ARBA00023163"/>
    </source>
</evidence>
<dbReference type="Pfam" id="PF13837">
    <property type="entry name" value="Myb_DNA-bind_4"/>
    <property type="match status" value="1"/>
</dbReference>
<dbReference type="AlphaFoldDB" id="A0AAV2K3P2"/>